<keyword evidence="1" id="KW-0732">Signal</keyword>
<feature type="chain" id="PRO_5032740651" evidence="1">
    <location>
        <begin position="29"/>
        <end position="114"/>
    </location>
</feature>
<dbReference type="EMBL" id="JACHNF010000001">
    <property type="protein sequence ID" value="MBB5977356.1"/>
    <property type="molecule type" value="Genomic_DNA"/>
</dbReference>
<feature type="signal peptide" evidence="1">
    <location>
        <begin position="1"/>
        <end position="28"/>
    </location>
</feature>
<sequence length="114" mass="11437">MKNRILVGAVLTAALAGSQAALVVPATAAPVTAQAGCSKRFVIAEAKLNIRKTASASSDSLGTFPKGAQASCSANYAGGDVTACGSSGNTWTQIKYGTKSGYVPFSCVKFVDAS</sequence>
<organism evidence="2 3">
    <name type="scientific">Kribbella solani</name>
    <dbReference type="NCBI Taxonomy" id="236067"/>
    <lineage>
        <taxon>Bacteria</taxon>
        <taxon>Bacillati</taxon>
        <taxon>Actinomycetota</taxon>
        <taxon>Actinomycetes</taxon>
        <taxon>Propionibacteriales</taxon>
        <taxon>Kribbellaceae</taxon>
        <taxon>Kribbella</taxon>
    </lineage>
</organism>
<dbReference type="AlphaFoldDB" id="A0A841DKP9"/>
<evidence type="ECO:0000313" key="3">
    <source>
        <dbReference type="Proteomes" id="UP000558997"/>
    </source>
</evidence>
<protein>
    <submittedName>
        <fullName evidence="2">Uncharacterized protein YgiM (DUF1202 family)</fullName>
    </submittedName>
</protein>
<evidence type="ECO:0000313" key="2">
    <source>
        <dbReference type="EMBL" id="MBB5977356.1"/>
    </source>
</evidence>
<name>A0A841DKP9_9ACTN</name>
<dbReference type="Proteomes" id="UP000558997">
    <property type="component" value="Unassembled WGS sequence"/>
</dbReference>
<dbReference type="Gene3D" id="2.30.30.40">
    <property type="entry name" value="SH3 Domains"/>
    <property type="match status" value="1"/>
</dbReference>
<reference evidence="2 3" key="1">
    <citation type="submission" date="2020-08" db="EMBL/GenBank/DDBJ databases">
        <title>Sequencing the genomes of 1000 actinobacteria strains.</title>
        <authorList>
            <person name="Klenk H.-P."/>
        </authorList>
    </citation>
    <scope>NUCLEOTIDE SEQUENCE [LARGE SCALE GENOMIC DNA]</scope>
    <source>
        <strain evidence="2 3">DSM 17294</strain>
    </source>
</reference>
<proteinExistence type="predicted"/>
<gene>
    <name evidence="2" type="ORF">HDA44_000697</name>
</gene>
<keyword evidence="3" id="KW-1185">Reference proteome</keyword>
<comment type="caution">
    <text evidence="2">The sequence shown here is derived from an EMBL/GenBank/DDBJ whole genome shotgun (WGS) entry which is preliminary data.</text>
</comment>
<accession>A0A841DKP9</accession>
<evidence type="ECO:0000256" key="1">
    <source>
        <dbReference type="SAM" id="SignalP"/>
    </source>
</evidence>
<dbReference type="RefSeq" id="WP_184831258.1">
    <property type="nucleotide sequence ID" value="NZ_BAAAVN010000014.1"/>
</dbReference>